<evidence type="ECO:0000256" key="9">
    <source>
        <dbReference type="ARBA" id="ARBA00048743"/>
    </source>
</evidence>
<evidence type="ECO:0000313" key="13">
    <source>
        <dbReference type="EMBL" id="GLB47160.1"/>
    </source>
</evidence>
<comment type="caution">
    <text evidence="13">The sequence shown here is derived from an EMBL/GenBank/DDBJ whole genome shotgun (WGS) entry which is preliminary data.</text>
</comment>
<keyword evidence="8 11" id="KW-0067">ATP-binding</keyword>
<feature type="binding site" evidence="11">
    <location>
        <begin position="10"/>
        <end position="17"/>
    </location>
    <ligand>
        <name>ATP</name>
        <dbReference type="ChEBI" id="CHEBI:30616"/>
    </ligand>
</feature>
<dbReference type="InterPro" id="IPR018094">
    <property type="entry name" value="Thymidylate_kinase"/>
</dbReference>
<sequence>MSGKFITIEGSDGAGKTTVLSKILKIIQPIMKDKLVISREPGGNPIAEEIRDVILNPKNTAMDSKTEALLYAAARRQNVVQTILPALKHGKLVLCDRFLDSSIAYQGGGREIGTKKIFDVNQFATDGLEPDVTIYLNVPFQLGIERIKKHRQNDIDRLDREKLSFHKRVHDAYQELLSHHSDRIKSIDASQPIDKVVQDVLKLLKNEASDYF</sequence>
<keyword evidence="7 11" id="KW-0418">Kinase</keyword>
<proteinExistence type="inferred from homology"/>
<dbReference type="GO" id="GO:0006233">
    <property type="term" value="P:dTDP biosynthetic process"/>
    <property type="evidence" value="ECO:0007669"/>
    <property type="project" value="InterPro"/>
</dbReference>
<dbReference type="InterPro" id="IPR039430">
    <property type="entry name" value="Thymidylate_kin-like_dom"/>
</dbReference>
<dbReference type="InterPro" id="IPR018095">
    <property type="entry name" value="Thymidylate_kin_CS"/>
</dbReference>
<name>A0A9W6B2D0_9LACO</name>
<evidence type="ECO:0000256" key="11">
    <source>
        <dbReference type="HAMAP-Rule" id="MF_00165"/>
    </source>
</evidence>
<evidence type="ECO:0000256" key="10">
    <source>
        <dbReference type="ARBA" id="ARBA00057735"/>
    </source>
</evidence>
<dbReference type="GO" id="GO:0006227">
    <property type="term" value="P:dUDP biosynthetic process"/>
    <property type="evidence" value="ECO:0007669"/>
    <property type="project" value="TreeGrafter"/>
</dbReference>
<dbReference type="HAMAP" id="MF_00165">
    <property type="entry name" value="Thymidylate_kinase"/>
    <property type="match status" value="1"/>
</dbReference>
<dbReference type="GO" id="GO:0005829">
    <property type="term" value="C:cytosol"/>
    <property type="evidence" value="ECO:0007669"/>
    <property type="project" value="TreeGrafter"/>
</dbReference>
<evidence type="ECO:0000256" key="3">
    <source>
        <dbReference type="ARBA" id="ARBA00017144"/>
    </source>
</evidence>
<dbReference type="CDD" id="cd01672">
    <property type="entry name" value="TMPK"/>
    <property type="match status" value="1"/>
</dbReference>
<keyword evidence="4 11" id="KW-0808">Transferase</keyword>
<keyword evidence="6 11" id="KW-0547">Nucleotide-binding</keyword>
<dbReference type="PANTHER" id="PTHR10344">
    <property type="entry name" value="THYMIDYLATE KINASE"/>
    <property type="match status" value="1"/>
</dbReference>
<evidence type="ECO:0000256" key="1">
    <source>
        <dbReference type="ARBA" id="ARBA00009776"/>
    </source>
</evidence>
<evidence type="ECO:0000259" key="12">
    <source>
        <dbReference type="Pfam" id="PF02223"/>
    </source>
</evidence>
<comment type="similarity">
    <text evidence="1 11">Belongs to the thymidylate kinase family.</text>
</comment>
<reference evidence="13" key="1">
    <citation type="submission" date="2022-07" db="EMBL/GenBank/DDBJ databases">
        <authorList>
            <person name="Kouya T."/>
            <person name="Ishiyama Y."/>
        </authorList>
    </citation>
    <scope>NUCLEOTIDE SEQUENCE</scope>
    <source>
        <strain evidence="13">WR16-4</strain>
    </source>
</reference>
<dbReference type="Pfam" id="PF02223">
    <property type="entry name" value="Thymidylate_kin"/>
    <property type="match status" value="1"/>
</dbReference>
<keyword evidence="5 11" id="KW-0545">Nucleotide biosynthesis</keyword>
<dbReference type="NCBIfam" id="TIGR00041">
    <property type="entry name" value="DTMP_kinase"/>
    <property type="match status" value="1"/>
</dbReference>
<dbReference type="SUPFAM" id="SSF52540">
    <property type="entry name" value="P-loop containing nucleoside triphosphate hydrolases"/>
    <property type="match status" value="1"/>
</dbReference>
<reference evidence="13" key="2">
    <citation type="journal article" date="2023" name="PLoS ONE">
        <title>Philodulcilactobacillus myokoensis gen. nov., sp. nov., a fructophilic, acidophilic, and agar-phobic lactic acid bacterium isolated from fermented vegetable extracts.</title>
        <authorList>
            <person name="Kouya T."/>
            <person name="Ishiyama Y."/>
            <person name="Ohashi S."/>
            <person name="Kumakubo R."/>
            <person name="Yamazaki T."/>
            <person name="Otaki T."/>
        </authorList>
    </citation>
    <scope>NUCLEOTIDE SEQUENCE</scope>
    <source>
        <strain evidence="13">WR16-4</strain>
    </source>
</reference>
<dbReference type="Proteomes" id="UP001144204">
    <property type="component" value="Unassembled WGS sequence"/>
</dbReference>
<protein>
    <recommendedName>
        <fullName evidence="3 11">Thymidylate kinase</fullName>
        <ecNumber evidence="2 11">2.7.4.9</ecNumber>
    </recommendedName>
    <alternativeName>
        <fullName evidence="11">dTMP kinase</fullName>
    </alternativeName>
</protein>
<dbReference type="RefSeq" id="WP_286136618.1">
    <property type="nucleotide sequence ID" value="NZ_BRPL01000002.1"/>
</dbReference>
<evidence type="ECO:0000256" key="6">
    <source>
        <dbReference type="ARBA" id="ARBA00022741"/>
    </source>
</evidence>
<comment type="function">
    <text evidence="10 11">Phosphorylation of dTMP to form dTDP in both de novo and salvage pathways of dTTP synthesis.</text>
</comment>
<dbReference type="InterPro" id="IPR027417">
    <property type="entry name" value="P-loop_NTPase"/>
</dbReference>
<dbReference type="Gene3D" id="3.40.50.300">
    <property type="entry name" value="P-loop containing nucleotide triphosphate hydrolases"/>
    <property type="match status" value="1"/>
</dbReference>
<evidence type="ECO:0000256" key="2">
    <source>
        <dbReference type="ARBA" id="ARBA00012980"/>
    </source>
</evidence>
<evidence type="ECO:0000313" key="14">
    <source>
        <dbReference type="Proteomes" id="UP001144204"/>
    </source>
</evidence>
<dbReference type="PROSITE" id="PS01331">
    <property type="entry name" value="THYMIDYLATE_KINASE"/>
    <property type="match status" value="1"/>
</dbReference>
<feature type="domain" description="Thymidylate kinase-like" evidence="12">
    <location>
        <begin position="8"/>
        <end position="200"/>
    </location>
</feature>
<evidence type="ECO:0000256" key="8">
    <source>
        <dbReference type="ARBA" id="ARBA00022840"/>
    </source>
</evidence>
<dbReference type="GO" id="GO:0006235">
    <property type="term" value="P:dTTP biosynthetic process"/>
    <property type="evidence" value="ECO:0007669"/>
    <property type="project" value="UniProtKB-UniRule"/>
</dbReference>
<gene>
    <name evidence="11 13" type="primary">tmk</name>
    <name evidence="13" type="ORF">WR164_11390</name>
</gene>
<dbReference type="EMBL" id="BRPL01000002">
    <property type="protein sequence ID" value="GLB47160.1"/>
    <property type="molecule type" value="Genomic_DNA"/>
</dbReference>
<evidence type="ECO:0000256" key="4">
    <source>
        <dbReference type="ARBA" id="ARBA00022679"/>
    </source>
</evidence>
<dbReference type="GO" id="GO:0005524">
    <property type="term" value="F:ATP binding"/>
    <property type="evidence" value="ECO:0007669"/>
    <property type="project" value="UniProtKB-UniRule"/>
</dbReference>
<evidence type="ECO:0000256" key="5">
    <source>
        <dbReference type="ARBA" id="ARBA00022727"/>
    </source>
</evidence>
<dbReference type="EC" id="2.7.4.9" evidence="2 11"/>
<keyword evidence="14" id="KW-1185">Reference proteome</keyword>
<evidence type="ECO:0000256" key="7">
    <source>
        <dbReference type="ARBA" id="ARBA00022777"/>
    </source>
</evidence>
<organism evidence="13 14">
    <name type="scientific">Philodulcilactobacillus myokoensis</name>
    <dbReference type="NCBI Taxonomy" id="2929573"/>
    <lineage>
        <taxon>Bacteria</taxon>
        <taxon>Bacillati</taxon>
        <taxon>Bacillota</taxon>
        <taxon>Bacilli</taxon>
        <taxon>Lactobacillales</taxon>
        <taxon>Lactobacillaceae</taxon>
        <taxon>Philodulcilactobacillus</taxon>
    </lineage>
</organism>
<dbReference type="FunFam" id="3.40.50.300:FF:000225">
    <property type="entry name" value="Thymidylate kinase"/>
    <property type="match status" value="1"/>
</dbReference>
<comment type="catalytic activity">
    <reaction evidence="9 11">
        <text>dTMP + ATP = dTDP + ADP</text>
        <dbReference type="Rhea" id="RHEA:13517"/>
        <dbReference type="ChEBI" id="CHEBI:30616"/>
        <dbReference type="ChEBI" id="CHEBI:58369"/>
        <dbReference type="ChEBI" id="CHEBI:63528"/>
        <dbReference type="ChEBI" id="CHEBI:456216"/>
        <dbReference type="EC" id="2.7.4.9"/>
    </reaction>
</comment>
<accession>A0A9W6B2D0</accession>
<dbReference type="AlphaFoldDB" id="A0A9W6B2D0"/>
<dbReference type="PANTHER" id="PTHR10344:SF4">
    <property type="entry name" value="UMP-CMP KINASE 2, MITOCHONDRIAL"/>
    <property type="match status" value="1"/>
</dbReference>
<dbReference type="GO" id="GO:0004798">
    <property type="term" value="F:dTMP kinase activity"/>
    <property type="evidence" value="ECO:0007669"/>
    <property type="project" value="UniProtKB-UniRule"/>
</dbReference>